<dbReference type="STRING" id="5865.A7AQI3"/>
<dbReference type="EMBL" id="AAXT01000002">
    <property type="protein sequence ID" value="EDO06802.1"/>
    <property type="molecule type" value="Genomic_DNA"/>
</dbReference>
<evidence type="ECO:0000259" key="1">
    <source>
        <dbReference type="PROSITE" id="PS50076"/>
    </source>
</evidence>
<protein>
    <submittedName>
        <fullName evidence="2">Chaperone protein dnaJ-2, putative</fullName>
    </submittedName>
</protein>
<sequence length="112" mass="12992">MLLTQICSLTRRYTVFASHLVRNRYFSIYTDTLPQALKSGALTYYDVLQIPYNAKTKDIKQAYLRLVKIHHPDASIKPCSQDVFICIKEAHDVLSDPGKRREYDRGLATTRR</sequence>
<dbReference type="AlphaFoldDB" id="A7AQI3"/>
<reference evidence="2" key="2">
    <citation type="submission" date="2007-08" db="EMBL/GenBank/DDBJ databases">
        <authorList>
            <person name="Nene V."/>
        </authorList>
    </citation>
    <scope>NUCLEOTIDE SEQUENCE</scope>
    <source>
        <strain evidence="2">T2Bo</strain>
    </source>
</reference>
<feature type="domain" description="J" evidence="1">
    <location>
        <begin position="43"/>
        <end position="107"/>
    </location>
</feature>
<dbReference type="OMA" id="FICIKEA"/>
<organism evidence="2">
    <name type="scientific">Babesia bovis</name>
    <dbReference type="NCBI Taxonomy" id="5865"/>
    <lineage>
        <taxon>Eukaryota</taxon>
        <taxon>Sar</taxon>
        <taxon>Alveolata</taxon>
        <taxon>Apicomplexa</taxon>
        <taxon>Aconoidasida</taxon>
        <taxon>Piroplasmida</taxon>
        <taxon>Babesiidae</taxon>
        <taxon>Babesia</taxon>
    </lineage>
</organism>
<proteinExistence type="predicted"/>
<reference evidence="2" key="1">
    <citation type="journal article" date="2007" name="PLoS Pathog.">
        <title>Genome sequence of Babesia bovis and comparative analysis of apicomplexan hemoprotozoa.</title>
        <authorList>
            <person name="Brayton K.A."/>
            <person name="Lau A.O.T."/>
            <person name="Herndon D.R."/>
            <person name="Hannick L."/>
            <person name="Kappmeyer L.S."/>
            <person name="Berens S.J."/>
            <person name="Bidwell S.L."/>
            <person name="Brown W.C."/>
            <person name="Crabtree J."/>
            <person name="Fadrosh D."/>
            <person name="Feldblum T."/>
            <person name="Forberger H.A."/>
            <person name="Haas B.J."/>
            <person name="Howell J.M."/>
            <person name="Khouri H."/>
            <person name="Koo H."/>
            <person name="Mann D.J."/>
            <person name="Norimine J."/>
            <person name="Paulsen I.T."/>
            <person name="Radune D."/>
            <person name="Ren Q."/>
            <person name="Smith R.K. Jr."/>
            <person name="Suarez C.E."/>
            <person name="White O."/>
            <person name="Wortman J.R."/>
            <person name="Knowles D.P. Jr."/>
            <person name="McElwain T.F."/>
            <person name="Nene V.M."/>
        </authorList>
    </citation>
    <scope>NUCLEOTIDE SEQUENCE [LARGE SCALE GENOMIC DNA]</scope>
    <source>
        <strain evidence="2">T2Bo</strain>
    </source>
</reference>
<dbReference type="SUPFAM" id="SSF46565">
    <property type="entry name" value="Chaperone J-domain"/>
    <property type="match status" value="1"/>
</dbReference>
<dbReference type="InterPro" id="IPR052276">
    <property type="entry name" value="Diphthamide-biosynth_chaperone"/>
</dbReference>
<dbReference type="Pfam" id="PF00226">
    <property type="entry name" value="DnaJ"/>
    <property type="match status" value="1"/>
</dbReference>
<dbReference type="InterPro" id="IPR036869">
    <property type="entry name" value="J_dom_sf"/>
</dbReference>
<dbReference type="PROSITE" id="PS00636">
    <property type="entry name" value="DNAJ_1"/>
    <property type="match status" value="1"/>
</dbReference>
<dbReference type="CDD" id="cd06257">
    <property type="entry name" value="DnaJ"/>
    <property type="match status" value="1"/>
</dbReference>
<accession>A7AQI3</accession>
<dbReference type="PRINTS" id="PR00625">
    <property type="entry name" value="JDOMAIN"/>
</dbReference>
<gene>
    <name evidence="2" type="ORF">BBOV_IV004410</name>
</gene>
<comment type="caution">
    <text evidence="2">The sequence shown here is derived from an EMBL/GenBank/DDBJ whole genome shotgun (WGS) entry which is preliminary data.</text>
</comment>
<dbReference type="PROSITE" id="PS50076">
    <property type="entry name" value="DNAJ_2"/>
    <property type="match status" value="1"/>
</dbReference>
<name>A7AQI3_BABBO</name>
<dbReference type="PANTHER" id="PTHR44240:SF10">
    <property type="entry name" value="J DOMAIN-CONTAINING PROTEIN"/>
    <property type="match status" value="1"/>
</dbReference>
<dbReference type="InParanoid" id="A7AQI3"/>
<dbReference type="PANTHER" id="PTHR44240">
    <property type="entry name" value="DNAJ DOMAIN (PROKARYOTIC HEAT SHOCK PROTEIN)-RELATED"/>
    <property type="match status" value="1"/>
</dbReference>
<dbReference type="Gene3D" id="1.10.287.110">
    <property type="entry name" value="DnaJ domain"/>
    <property type="match status" value="1"/>
</dbReference>
<evidence type="ECO:0000313" key="2">
    <source>
        <dbReference type="EMBL" id="EDO06802.1"/>
    </source>
</evidence>
<dbReference type="InterPro" id="IPR018253">
    <property type="entry name" value="DnaJ_domain_CS"/>
</dbReference>
<dbReference type="SMART" id="SM00271">
    <property type="entry name" value="DnaJ"/>
    <property type="match status" value="1"/>
</dbReference>
<dbReference type="eggNOG" id="KOG0712">
    <property type="taxonomic scope" value="Eukaryota"/>
</dbReference>
<dbReference type="InterPro" id="IPR001623">
    <property type="entry name" value="DnaJ_domain"/>
</dbReference>
<dbReference type="VEuPathDB" id="PiroplasmaDB:BBOV_IV004400"/>